<organism evidence="1 2">
    <name type="scientific">Phytophthora sojae (strain P6497)</name>
    <name type="common">Soybean stem and root rot agent</name>
    <name type="synonym">Phytophthora megasperma f. sp. glycines</name>
    <dbReference type="NCBI Taxonomy" id="1094619"/>
    <lineage>
        <taxon>Eukaryota</taxon>
        <taxon>Sar</taxon>
        <taxon>Stramenopiles</taxon>
        <taxon>Oomycota</taxon>
        <taxon>Peronosporomycetes</taxon>
        <taxon>Peronosporales</taxon>
        <taxon>Peronosporaceae</taxon>
        <taxon>Phytophthora</taxon>
    </lineage>
</organism>
<dbReference type="KEGG" id="psoj:PHYSODRAFT_332337"/>
<dbReference type="SMR" id="G4ZGD8"/>
<dbReference type="RefSeq" id="XP_009527641.1">
    <property type="nucleotide sequence ID" value="XM_009529346.1"/>
</dbReference>
<accession>G4ZGD8</accession>
<dbReference type="InterPro" id="IPR036770">
    <property type="entry name" value="Ankyrin_rpt-contain_sf"/>
</dbReference>
<dbReference type="InterPro" id="IPR052050">
    <property type="entry name" value="SecEffector_AnkRepeat"/>
</dbReference>
<dbReference type="GeneID" id="20646445"/>
<evidence type="ECO:0000313" key="2">
    <source>
        <dbReference type="Proteomes" id="UP000002640"/>
    </source>
</evidence>
<dbReference type="AlphaFoldDB" id="G4ZGD8"/>
<dbReference type="SUPFAM" id="SSF48403">
    <property type="entry name" value="Ankyrin repeat"/>
    <property type="match status" value="1"/>
</dbReference>
<dbReference type="InParanoid" id="G4ZGD8"/>
<dbReference type="PANTHER" id="PTHR46586:SF3">
    <property type="entry name" value="ANKYRIN REPEAT-CONTAINING PROTEIN"/>
    <property type="match status" value="1"/>
</dbReference>
<dbReference type="EMBL" id="JH159154">
    <property type="protein sequence ID" value="EGZ18583.1"/>
    <property type="molecule type" value="Genomic_DNA"/>
</dbReference>
<dbReference type="Proteomes" id="UP000002640">
    <property type="component" value="Unassembled WGS sequence"/>
</dbReference>
<reference evidence="1 2" key="1">
    <citation type="journal article" date="2006" name="Science">
        <title>Phytophthora genome sequences uncover evolutionary origins and mechanisms of pathogenesis.</title>
        <authorList>
            <person name="Tyler B.M."/>
            <person name="Tripathy S."/>
            <person name="Zhang X."/>
            <person name="Dehal P."/>
            <person name="Jiang R.H."/>
            <person name="Aerts A."/>
            <person name="Arredondo F.D."/>
            <person name="Baxter L."/>
            <person name="Bensasson D."/>
            <person name="Beynon J.L."/>
            <person name="Chapman J."/>
            <person name="Damasceno C.M."/>
            <person name="Dorrance A.E."/>
            <person name="Dou D."/>
            <person name="Dickerman A.W."/>
            <person name="Dubchak I.L."/>
            <person name="Garbelotto M."/>
            <person name="Gijzen M."/>
            <person name="Gordon S.G."/>
            <person name="Govers F."/>
            <person name="Grunwald N.J."/>
            <person name="Huang W."/>
            <person name="Ivors K.L."/>
            <person name="Jones R.W."/>
            <person name="Kamoun S."/>
            <person name="Krampis K."/>
            <person name="Lamour K.H."/>
            <person name="Lee M.K."/>
            <person name="McDonald W.H."/>
            <person name="Medina M."/>
            <person name="Meijer H.J."/>
            <person name="Nordberg E.K."/>
            <person name="Maclean D.J."/>
            <person name="Ospina-Giraldo M.D."/>
            <person name="Morris P.F."/>
            <person name="Phuntumart V."/>
            <person name="Putnam N.H."/>
            <person name="Rash S."/>
            <person name="Rose J.K."/>
            <person name="Sakihama Y."/>
            <person name="Salamov A.A."/>
            <person name="Savidor A."/>
            <person name="Scheuring C.F."/>
            <person name="Smith B.M."/>
            <person name="Sobral B.W."/>
            <person name="Terry A."/>
            <person name="Torto-Alalibo T.A."/>
            <person name="Win J."/>
            <person name="Xu Z."/>
            <person name="Zhang H."/>
            <person name="Grigoriev I.V."/>
            <person name="Rokhsar D.S."/>
            <person name="Boore J.L."/>
        </authorList>
    </citation>
    <scope>NUCLEOTIDE SEQUENCE [LARGE SCALE GENOMIC DNA]</scope>
    <source>
        <strain evidence="1 2">P6497</strain>
    </source>
</reference>
<sequence length="296" mass="33010">MNQALMNRSLSNSIGSEISCQASVIRVLPSELQALEHVVQQIQEFSMTMEEAIMEAVRTGDVQWLEKLMEDDCYNVCDAAVVGAKNGDIDVVRCLLESIYDPEERNEVAWEVLQAAAEHGHCGVIDLACPVERVDSYTQPLGSLAKHRSDALCAAVVNWHADVVDLLLDPYEYHWDIGKALDDAIRVENQPIVVMIYRAYPEFVEKDEEEPDAPASILGDAAEGGQLNAVKYLLEHGHDSIEEESRAFILAAKGNHPEAMAFFRDRVRISVESLNMAFERAAYFGSTEAVKFLHEK</sequence>
<dbReference type="InterPro" id="IPR002110">
    <property type="entry name" value="Ankyrin_rpt"/>
</dbReference>
<dbReference type="Pfam" id="PF12796">
    <property type="entry name" value="Ank_2"/>
    <property type="match status" value="1"/>
</dbReference>
<dbReference type="PANTHER" id="PTHR46586">
    <property type="entry name" value="ANKYRIN REPEAT-CONTAINING PROTEIN"/>
    <property type="match status" value="1"/>
</dbReference>
<dbReference type="Gene3D" id="1.25.40.20">
    <property type="entry name" value="Ankyrin repeat-containing domain"/>
    <property type="match status" value="1"/>
</dbReference>
<keyword evidence="2" id="KW-1185">Reference proteome</keyword>
<name>G4ZGD8_PHYSP</name>
<protein>
    <submittedName>
        <fullName evidence="1">Uncharacterized protein</fullName>
    </submittedName>
</protein>
<proteinExistence type="predicted"/>
<evidence type="ECO:0000313" key="1">
    <source>
        <dbReference type="EMBL" id="EGZ18583.1"/>
    </source>
</evidence>
<gene>
    <name evidence="1" type="ORF">PHYSODRAFT_332337</name>
</gene>